<reference evidence="1 2" key="2">
    <citation type="journal article" date="2022" name="Mol. Ecol. Resour.">
        <title>The genomes of chicory, endive, great burdock and yacon provide insights into Asteraceae paleo-polyploidization history and plant inulin production.</title>
        <authorList>
            <person name="Fan W."/>
            <person name="Wang S."/>
            <person name="Wang H."/>
            <person name="Wang A."/>
            <person name="Jiang F."/>
            <person name="Liu H."/>
            <person name="Zhao H."/>
            <person name="Xu D."/>
            <person name="Zhang Y."/>
        </authorList>
    </citation>
    <scope>NUCLEOTIDE SEQUENCE [LARGE SCALE GENOMIC DNA]</scope>
    <source>
        <strain evidence="2">cv. Yunnan</strain>
        <tissue evidence="1">Leaves</tissue>
    </source>
</reference>
<keyword evidence="2" id="KW-1185">Reference proteome</keyword>
<organism evidence="1 2">
    <name type="scientific">Smallanthus sonchifolius</name>
    <dbReference type="NCBI Taxonomy" id="185202"/>
    <lineage>
        <taxon>Eukaryota</taxon>
        <taxon>Viridiplantae</taxon>
        <taxon>Streptophyta</taxon>
        <taxon>Embryophyta</taxon>
        <taxon>Tracheophyta</taxon>
        <taxon>Spermatophyta</taxon>
        <taxon>Magnoliopsida</taxon>
        <taxon>eudicotyledons</taxon>
        <taxon>Gunneridae</taxon>
        <taxon>Pentapetalae</taxon>
        <taxon>asterids</taxon>
        <taxon>campanulids</taxon>
        <taxon>Asterales</taxon>
        <taxon>Asteraceae</taxon>
        <taxon>Asteroideae</taxon>
        <taxon>Heliantheae alliance</taxon>
        <taxon>Millerieae</taxon>
        <taxon>Smallanthus</taxon>
    </lineage>
</organism>
<name>A0ACB8XYW1_9ASTR</name>
<proteinExistence type="predicted"/>
<evidence type="ECO:0000313" key="2">
    <source>
        <dbReference type="Proteomes" id="UP001056120"/>
    </source>
</evidence>
<dbReference type="EMBL" id="CM042046">
    <property type="protein sequence ID" value="KAI3676606.1"/>
    <property type="molecule type" value="Genomic_DNA"/>
</dbReference>
<accession>A0ACB8XYW1</accession>
<evidence type="ECO:0000313" key="1">
    <source>
        <dbReference type="EMBL" id="KAI3676606.1"/>
    </source>
</evidence>
<protein>
    <submittedName>
        <fullName evidence="1">Uncharacterized protein</fullName>
    </submittedName>
</protein>
<sequence length="333" mass="38128">MDLQYEKYMSFANKRWQCSQHITPNCMFSILDILGAFKKLKLGNLSFLCSASTMGSGRWLKIIIKLSKVRKPRSNKMKGFPVPDSYNLESQPQENSKNIVNDVAYEKPQTVGLLVENIAATRIQTAFRVFKARKTLRNLKGVLRLQTLTQGDFGKKQASNTLISLQSWSKIQAQIRTRRKHMVEEGRIRSKKSENQLKLDTKLHDLEVEWSDGFDTKDEALARIQQREAAAVKRERAMAYAFSHQWRPNSKSSLGQTDSKLASANWNWSWVDRWVVAQPWENRVMVQLTPKKANSPANKALKNSTSPPKKTLRNRKLSYGAATKVEDQTPRTA</sequence>
<gene>
    <name evidence="1" type="ORF">L1987_86217</name>
</gene>
<dbReference type="Proteomes" id="UP001056120">
    <property type="component" value="Linkage Group LG29"/>
</dbReference>
<reference evidence="2" key="1">
    <citation type="journal article" date="2022" name="Mol. Ecol. Resour.">
        <title>The genomes of chicory, endive, great burdock and yacon provide insights into Asteraceae palaeo-polyploidization history and plant inulin production.</title>
        <authorList>
            <person name="Fan W."/>
            <person name="Wang S."/>
            <person name="Wang H."/>
            <person name="Wang A."/>
            <person name="Jiang F."/>
            <person name="Liu H."/>
            <person name="Zhao H."/>
            <person name="Xu D."/>
            <person name="Zhang Y."/>
        </authorList>
    </citation>
    <scope>NUCLEOTIDE SEQUENCE [LARGE SCALE GENOMIC DNA]</scope>
    <source>
        <strain evidence="2">cv. Yunnan</strain>
    </source>
</reference>
<comment type="caution">
    <text evidence="1">The sequence shown here is derived from an EMBL/GenBank/DDBJ whole genome shotgun (WGS) entry which is preliminary data.</text>
</comment>